<dbReference type="Pfam" id="PF12464">
    <property type="entry name" value="Mac"/>
    <property type="match status" value="1"/>
</dbReference>
<dbReference type="EMBL" id="WUQX01000001">
    <property type="protein sequence ID" value="MXP76179.1"/>
    <property type="molecule type" value="Genomic_DNA"/>
</dbReference>
<comment type="similarity">
    <text evidence="1 5">Belongs to the transferase hexapeptide repeat family.</text>
</comment>
<dbReference type="Pfam" id="PF00132">
    <property type="entry name" value="Hexapep"/>
    <property type="match status" value="1"/>
</dbReference>
<dbReference type="InterPro" id="IPR018357">
    <property type="entry name" value="Hexapep_transf_CS"/>
</dbReference>
<feature type="domain" description="Maltose/galactoside acetyltransferase" evidence="6">
    <location>
        <begin position="4"/>
        <end position="59"/>
    </location>
</feature>
<comment type="caution">
    <text evidence="7">The sequence shown here is derived from an EMBL/GenBank/DDBJ whole genome shotgun (WGS) entry which is preliminary data.</text>
</comment>
<dbReference type="InterPro" id="IPR039369">
    <property type="entry name" value="LacA-like"/>
</dbReference>
<dbReference type="AlphaFoldDB" id="A0A7X3SJ99"/>
<dbReference type="SUPFAM" id="SSF51161">
    <property type="entry name" value="Trimeric LpxA-like enzymes"/>
    <property type="match status" value="1"/>
</dbReference>
<keyword evidence="4 5" id="KW-0012">Acyltransferase</keyword>
<dbReference type="FunFam" id="2.160.10.10:FF:000008">
    <property type="entry name" value="Maltose O-acetyltransferase"/>
    <property type="match status" value="1"/>
</dbReference>
<dbReference type="PANTHER" id="PTHR43017">
    <property type="entry name" value="GALACTOSIDE O-ACETYLTRANSFERASE"/>
    <property type="match status" value="1"/>
</dbReference>
<evidence type="ECO:0000256" key="1">
    <source>
        <dbReference type="ARBA" id="ARBA00007274"/>
    </source>
</evidence>
<evidence type="ECO:0000313" key="8">
    <source>
        <dbReference type="Proteomes" id="UP000460412"/>
    </source>
</evidence>
<dbReference type="InterPro" id="IPR011004">
    <property type="entry name" value="Trimer_LpxA-like_sf"/>
</dbReference>
<dbReference type="PANTHER" id="PTHR43017:SF1">
    <property type="entry name" value="ACETYLTRANSFERASE YJL218W-RELATED"/>
    <property type="match status" value="1"/>
</dbReference>
<dbReference type="InterPro" id="IPR001451">
    <property type="entry name" value="Hexapep"/>
</dbReference>
<dbReference type="Gene3D" id="2.160.10.10">
    <property type="entry name" value="Hexapeptide repeat proteins"/>
    <property type="match status" value="1"/>
</dbReference>
<dbReference type="GO" id="GO:0008870">
    <property type="term" value="F:galactoside O-acetyltransferase activity"/>
    <property type="evidence" value="ECO:0007669"/>
    <property type="project" value="TreeGrafter"/>
</dbReference>
<sequence length="196" mass="21789">MTEKEKRSRGELYDANYNPEIGKELLECKDKCFRYNQILPSHEEERHTAMEAILGKTGKQFTINAPFWCDFGYNIEVGENFYANHGCVILDGAKVTFGDNVFVAPNCGFHTAGHPLDIEQRNQGLEYAYPITIGDNVWIGAGVTVLPGVTIGNNAVIGAGSVVNRDIPDGVVAAGNPCRVIRRITDEDREKYKIRH</sequence>
<dbReference type="EC" id="2.3.1.-" evidence="5"/>
<keyword evidence="3" id="KW-0677">Repeat</keyword>
<dbReference type="SMART" id="SM01266">
    <property type="entry name" value="Mac"/>
    <property type="match status" value="1"/>
</dbReference>
<reference evidence="7 8" key="1">
    <citation type="submission" date="2019-12" db="EMBL/GenBank/DDBJ databases">
        <title>Sporaefaciens musculi gen. nov., sp. nov., a novel bacterium isolated from the caecum of an obese mouse.</title>
        <authorList>
            <person name="Rasmussen T.S."/>
            <person name="Streidl T."/>
            <person name="Hitch T.C.A."/>
            <person name="Wortmann E."/>
            <person name="Deptula P."/>
            <person name="Hansen M."/>
            <person name="Nielsen D.S."/>
            <person name="Clavel T."/>
            <person name="Vogensen F.K."/>
        </authorList>
    </citation>
    <scope>NUCLEOTIDE SEQUENCE [LARGE SCALE GENOMIC DNA]</scope>
    <source>
        <strain evidence="7 8">WCA-9-b2</strain>
    </source>
</reference>
<dbReference type="Proteomes" id="UP000460412">
    <property type="component" value="Unassembled WGS sequence"/>
</dbReference>
<organism evidence="7 8">
    <name type="scientific">Sporofaciens musculi</name>
    <dbReference type="NCBI Taxonomy" id="2681861"/>
    <lineage>
        <taxon>Bacteria</taxon>
        <taxon>Bacillati</taxon>
        <taxon>Bacillota</taxon>
        <taxon>Clostridia</taxon>
        <taxon>Lachnospirales</taxon>
        <taxon>Lachnospiraceae</taxon>
        <taxon>Sporofaciens</taxon>
    </lineage>
</organism>
<protein>
    <recommendedName>
        <fullName evidence="5">Acetyltransferase</fullName>
        <ecNumber evidence="5">2.3.1.-</ecNumber>
    </recommendedName>
</protein>
<evidence type="ECO:0000256" key="4">
    <source>
        <dbReference type="ARBA" id="ARBA00023315"/>
    </source>
</evidence>
<dbReference type="CDD" id="cd03357">
    <property type="entry name" value="LbH_MAT_GAT"/>
    <property type="match status" value="1"/>
</dbReference>
<dbReference type="InterPro" id="IPR024688">
    <property type="entry name" value="Mac_dom"/>
</dbReference>
<evidence type="ECO:0000259" key="6">
    <source>
        <dbReference type="SMART" id="SM01266"/>
    </source>
</evidence>
<dbReference type="PROSITE" id="PS00101">
    <property type="entry name" value="HEXAPEP_TRANSFERASES"/>
    <property type="match status" value="1"/>
</dbReference>
<proteinExistence type="inferred from homology"/>
<name>A0A7X3SJ99_9FIRM</name>
<accession>A0A7X3SJ99</accession>
<dbReference type="RefSeq" id="WP_159751342.1">
    <property type="nucleotide sequence ID" value="NZ_WUQX01000001.1"/>
</dbReference>
<keyword evidence="2 5" id="KW-0808">Transferase</keyword>
<evidence type="ECO:0000256" key="5">
    <source>
        <dbReference type="RuleBase" id="RU367021"/>
    </source>
</evidence>
<evidence type="ECO:0000256" key="3">
    <source>
        <dbReference type="ARBA" id="ARBA00022737"/>
    </source>
</evidence>
<evidence type="ECO:0000313" key="7">
    <source>
        <dbReference type="EMBL" id="MXP76179.1"/>
    </source>
</evidence>
<evidence type="ECO:0000256" key="2">
    <source>
        <dbReference type="ARBA" id="ARBA00022679"/>
    </source>
</evidence>
<keyword evidence="8" id="KW-1185">Reference proteome</keyword>
<gene>
    <name evidence="7" type="ORF">GN277_12480</name>
</gene>